<dbReference type="EMBL" id="JBHSHP010000019">
    <property type="protein sequence ID" value="MFC4754597.1"/>
    <property type="molecule type" value="Genomic_DNA"/>
</dbReference>
<dbReference type="Proteomes" id="UP001595836">
    <property type="component" value="Unassembled WGS sequence"/>
</dbReference>
<proteinExistence type="predicted"/>
<gene>
    <name evidence="2" type="ORF">ACFO7U_07375</name>
</gene>
<keyword evidence="3" id="KW-1185">Reference proteome</keyword>
<name>A0ABV9PP58_9ACTN</name>
<reference evidence="3" key="1">
    <citation type="journal article" date="2019" name="Int. J. Syst. Evol. Microbiol.">
        <title>The Global Catalogue of Microorganisms (GCM) 10K type strain sequencing project: providing services to taxonomists for standard genome sequencing and annotation.</title>
        <authorList>
            <consortium name="The Broad Institute Genomics Platform"/>
            <consortium name="The Broad Institute Genome Sequencing Center for Infectious Disease"/>
            <person name="Wu L."/>
            <person name="Ma J."/>
        </authorList>
    </citation>
    <scope>NUCLEOTIDE SEQUENCE [LARGE SCALE GENOMIC DNA]</scope>
    <source>
        <strain evidence="3">JCM 11882</strain>
    </source>
</reference>
<feature type="compositionally biased region" description="Basic and acidic residues" evidence="1">
    <location>
        <begin position="28"/>
        <end position="38"/>
    </location>
</feature>
<organism evidence="2 3">
    <name type="scientific">Dietzia aurantiaca</name>
    <dbReference type="NCBI Taxonomy" id="983873"/>
    <lineage>
        <taxon>Bacteria</taxon>
        <taxon>Bacillati</taxon>
        <taxon>Actinomycetota</taxon>
        <taxon>Actinomycetes</taxon>
        <taxon>Mycobacteriales</taxon>
        <taxon>Dietziaceae</taxon>
        <taxon>Dietzia</taxon>
    </lineage>
</organism>
<evidence type="ECO:0000313" key="3">
    <source>
        <dbReference type="Proteomes" id="UP001595836"/>
    </source>
</evidence>
<dbReference type="RefSeq" id="WP_344992068.1">
    <property type="nucleotide sequence ID" value="NZ_BAABCD010000018.1"/>
</dbReference>
<evidence type="ECO:0000256" key="1">
    <source>
        <dbReference type="SAM" id="MobiDB-lite"/>
    </source>
</evidence>
<accession>A0ABV9PP58</accession>
<evidence type="ECO:0000313" key="2">
    <source>
        <dbReference type="EMBL" id="MFC4754597.1"/>
    </source>
</evidence>
<evidence type="ECO:0008006" key="4">
    <source>
        <dbReference type="Google" id="ProtNLM"/>
    </source>
</evidence>
<sequence>MSMFRLRTPDRTIDLGEFDNAQEALESAADRQREDRPSDGVLEVEVGGEWHPVDTEGDIS</sequence>
<protein>
    <recommendedName>
        <fullName evidence="4">DUF2188 domain-containing protein</fullName>
    </recommendedName>
</protein>
<feature type="region of interest" description="Disordered" evidence="1">
    <location>
        <begin position="25"/>
        <end position="60"/>
    </location>
</feature>
<comment type="caution">
    <text evidence="2">The sequence shown here is derived from an EMBL/GenBank/DDBJ whole genome shotgun (WGS) entry which is preliminary data.</text>
</comment>